<dbReference type="PROSITE" id="PS51704">
    <property type="entry name" value="GP_PDE"/>
    <property type="match status" value="1"/>
</dbReference>
<accession>A0A2S4JHZ9</accession>
<dbReference type="GO" id="GO:0006629">
    <property type="term" value="P:lipid metabolic process"/>
    <property type="evidence" value="ECO:0007669"/>
    <property type="project" value="InterPro"/>
</dbReference>
<keyword evidence="3" id="KW-1185">Reference proteome</keyword>
<reference evidence="3" key="1">
    <citation type="submission" date="2015-12" db="EMBL/GenBank/DDBJ databases">
        <authorList>
            <person name="Lodha T.D."/>
            <person name="Chintalapati S."/>
            <person name="Chintalapati V.R."/>
            <person name="Sravanthi T."/>
        </authorList>
    </citation>
    <scope>NUCLEOTIDE SEQUENCE [LARGE SCALE GENOMIC DNA]</scope>
    <source>
        <strain evidence="3">JC133</strain>
    </source>
</reference>
<dbReference type="EMBL" id="LPWH01000111">
    <property type="protein sequence ID" value="POQ99133.1"/>
    <property type="molecule type" value="Genomic_DNA"/>
</dbReference>
<dbReference type="PROSITE" id="PS50007">
    <property type="entry name" value="PIPLC_X_DOMAIN"/>
    <property type="match status" value="1"/>
</dbReference>
<dbReference type="AlphaFoldDB" id="A0A2S4JHZ9"/>
<feature type="domain" description="GP-PDE" evidence="1">
    <location>
        <begin position="7"/>
        <end position="243"/>
    </location>
</feature>
<dbReference type="Proteomes" id="UP000237350">
    <property type="component" value="Unassembled WGS sequence"/>
</dbReference>
<evidence type="ECO:0000313" key="2">
    <source>
        <dbReference type="EMBL" id="POQ99133.1"/>
    </source>
</evidence>
<dbReference type="GO" id="GO:0008081">
    <property type="term" value="F:phosphoric diester hydrolase activity"/>
    <property type="evidence" value="ECO:0007669"/>
    <property type="project" value="InterPro"/>
</dbReference>
<evidence type="ECO:0000259" key="1">
    <source>
        <dbReference type="PROSITE" id="PS51704"/>
    </source>
</evidence>
<evidence type="ECO:0000313" key="3">
    <source>
        <dbReference type="Proteomes" id="UP000237350"/>
    </source>
</evidence>
<gene>
    <name evidence="2" type="ORF">AU468_11005</name>
</gene>
<sequence>MTFFQKVLVTAHTGCEGTKPNTVESFRAALDTEADLIEVDIRSSRDGVPLLHHDAELTNARGERLRIADVTSEEARAFVAYDPDLLPPLEDILELVRGRSCLVNLDLKDPGSLGYLRNLLVSWKLEDSVVFTGCSVEWAEMITRESPRFQVMLNAPEPGEIPLAMEDYQLYTEQVCRSARQAGCCGINLHHRLCQPSLVDYANRRFLPVSVWTVNDGETMRSLIDQGVSSITTMEPGKLQKLQEELLLEGSSRSGPFLESGRAVRSGTPIRSV</sequence>
<dbReference type="PANTHER" id="PTHR46211:SF1">
    <property type="entry name" value="GLYCEROPHOSPHODIESTER PHOSPHODIESTERASE, CYTOPLASMIC"/>
    <property type="match status" value="1"/>
</dbReference>
<name>A0A2S4JHZ9_9SPIO</name>
<dbReference type="Pfam" id="PF03009">
    <property type="entry name" value="GDPD"/>
    <property type="match status" value="1"/>
</dbReference>
<dbReference type="PANTHER" id="PTHR46211">
    <property type="entry name" value="GLYCEROPHOSPHORYL DIESTER PHOSPHODIESTERASE"/>
    <property type="match status" value="1"/>
</dbReference>
<organism evidence="2 3">
    <name type="scientific">Alkalispirochaeta sphaeroplastigenens</name>
    <dbReference type="NCBI Taxonomy" id="1187066"/>
    <lineage>
        <taxon>Bacteria</taxon>
        <taxon>Pseudomonadati</taxon>
        <taxon>Spirochaetota</taxon>
        <taxon>Spirochaetia</taxon>
        <taxon>Spirochaetales</taxon>
        <taxon>Spirochaetaceae</taxon>
        <taxon>Alkalispirochaeta</taxon>
    </lineage>
</organism>
<dbReference type="RefSeq" id="WP_103680770.1">
    <property type="nucleotide sequence ID" value="NZ_LPWH01000111.1"/>
</dbReference>
<dbReference type="SUPFAM" id="SSF51695">
    <property type="entry name" value="PLC-like phosphodiesterases"/>
    <property type="match status" value="1"/>
</dbReference>
<dbReference type="CDD" id="cd08556">
    <property type="entry name" value="GDPD"/>
    <property type="match status" value="1"/>
</dbReference>
<dbReference type="OrthoDB" id="384721at2"/>
<dbReference type="InterPro" id="IPR030395">
    <property type="entry name" value="GP_PDE_dom"/>
</dbReference>
<dbReference type="Gene3D" id="3.20.20.190">
    <property type="entry name" value="Phosphatidylinositol (PI) phosphodiesterase"/>
    <property type="match status" value="1"/>
</dbReference>
<protein>
    <recommendedName>
        <fullName evidence="1">GP-PDE domain-containing protein</fullName>
    </recommendedName>
</protein>
<proteinExistence type="predicted"/>
<dbReference type="InterPro" id="IPR017946">
    <property type="entry name" value="PLC-like_Pdiesterase_TIM-brl"/>
</dbReference>
<comment type="caution">
    <text evidence="2">The sequence shown here is derived from an EMBL/GenBank/DDBJ whole genome shotgun (WGS) entry which is preliminary data.</text>
</comment>